<evidence type="ECO:0000259" key="8">
    <source>
        <dbReference type="PROSITE" id="PS50975"/>
    </source>
</evidence>
<reference evidence="9 10" key="1">
    <citation type="submission" date="2017-08" db="EMBL/GenBank/DDBJ databases">
        <title>The complete genome sequence of Maribacter sp. B1, isolated from deep-sea sediment.</title>
        <authorList>
            <person name="Wu Y.-H."/>
            <person name="Cheng H."/>
            <person name="Xu X.-W."/>
        </authorList>
    </citation>
    <scope>NUCLEOTIDE SEQUENCE [LARGE SCALE GENOMIC DNA]</scope>
    <source>
        <strain evidence="9 10">B1</strain>
    </source>
</reference>
<comment type="function">
    <text evidence="7">Catalyzes the ATP-dependent conversion of 5-aminoimidazole ribonucleotide (AIR) and HCO(3)- to N5-carboxyaminoimidazole ribonucleotide (N5-CAIR).</text>
</comment>
<keyword evidence="4 6" id="KW-0067">ATP-binding</keyword>
<evidence type="ECO:0000313" key="9">
    <source>
        <dbReference type="EMBL" id="ASV32539.1"/>
    </source>
</evidence>
<feature type="binding site" evidence="6">
    <location>
        <position position="188"/>
    </location>
    <ligand>
        <name>ATP</name>
        <dbReference type="ChEBI" id="CHEBI:30616"/>
    </ligand>
</feature>
<dbReference type="OrthoDB" id="9804625at2"/>
<comment type="similarity">
    <text evidence="6 7">Belongs to the PurK/PurT family.</text>
</comment>
<dbReference type="InterPro" id="IPR011761">
    <property type="entry name" value="ATP-grasp"/>
</dbReference>
<keyword evidence="3" id="KW-0210">Decarboxylase</keyword>
<dbReference type="InterPro" id="IPR005875">
    <property type="entry name" value="PurK"/>
</dbReference>
<feature type="binding site" evidence="6">
    <location>
        <position position="149"/>
    </location>
    <ligand>
        <name>ATP</name>
        <dbReference type="ChEBI" id="CHEBI:30616"/>
    </ligand>
</feature>
<evidence type="ECO:0000256" key="5">
    <source>
        <dbReference type="ARBA" id="ARBA00023239"/>
    </source>
</evidence>
<dbReference type="GO" id="GO:0046872">
    <property type="term" value="F:metal ion binding"/>
    <property type="evidence" value="ECO:0007669"/>
    <property type="project" value="InterPro"/>
</dbReference>
<evidence type="ECO:0000256" key="2">
    <source>
        <dbReference type="ARBA" id="ARBA00022755"/>
    </source>
</evidence>
<dbReference type="GO" id="GO:0004638">
    <property type="term" value="F:phosphoribosylaminoimidazole carboxylase activity"/>
    <property type="evidence" value="ECO:0007669"/>
    <property type="project" value="InterPro"/>
</dbReference>
<dbReference type="Gene3D" id="3.30.1490.20">
    <property type="entry name" value="ATP-grasp fold, A domain"/>
    <property type="match status" value="1"/>
</dbReference>
<evidence type="ECO:0000256" key="1">
    <source>
        <dbReference type="ARBA" id="ARBA00022741"/>
    </source>
</evidence>
<dbReference type="GO" id="GO:0034028">
    <property type="term" value="F:5-(carboxyamino)imidazole ribonucleotide synthase activity"/>
    <property type="evidence" value="ECO:0007669"/>
    <property type="project" value="UniProtKB-UniRule"/>
</dbReference>
<dbReference type="InterPro" id="IPR016185">
    <property type="entry name" value="PreATP-grasp_dom_sf"/>
</dbReference>
<dbReference type="KEGG" id="marb:CJ263_03790"/>
<dbReference type="InterPro" id="IPR054350">
    <property type="entry name" value="PurT/PurK_preATP-grasp"/>
</dbReference>
<dbReference type="PROSITE" id="PS50975">
    <property type="entry name" value="ATP_GRASP"/>
    <property type="match status" value="1"/>
</dbReference>
<dbReference type="InterPro" id="IPR003135">
    <property type="entry name" value="ATP-grasp_carboxylate-amine"/>
</dbReference>
<comment type="function">
    <text evidence="6">Catalyzes the ATP-dependent conversion of 5-aminoimidazole ribonucleotide (AIR) and HCO(3)(-) to N5-carboxyaminoimidazole ribonucleotide (N5-CAIR).</text>
</comment>
<dbReference type="Gene3D" id="3.30.470.20">
    <property type="entry name" value="ATP-grasp fold, B domain"/>
    <property type="match status" value="1"/>
</dbReference>
<keyword evidence="2 6" id="KW-0658">Purine biosynthesis</keyword>
<keyword evidence="6 7" id="KW-0436">Ligase</keyword>
<protein>
    <recommendedName>
        <fullName evidence="6 7">N5-carboxyaminoimidazole ribonucleotide synthase</fullName>
        <shortName evidence="6 7">N5-CAIR synthase</shortName>
        <ecNumber evidence="6 7">6.3.4.18</ecNumber>
    </recommendedName>
    <alternativeName>
        <fullName evidence="6 7">5-(carboxyamino)imidazole ribonucleotide synthetase</fullName>
    </alternativeName>
</protein>
<feature type="binding site" evidence="6">
    <location>
        <position position="107"/>
    </location>
    <ligand>
        <name>ATP</name>
        <dbReference type="ChEBI" id="CHEBI:30616"/>
    </ligand>
</feature>
<dbReference type="NCBIfam" id="TIGR01161">
    <property type="entry name" value="purK"/>
    <property type="match status" value="1"/>
</dbReference>
<dbReference type="GO" id="GO:0005524">
    <property type="term" value="F:ATP binding"/>
    <property type="evidence" value="ECO:0007669"/>
    <property type="project" value="UniProtKB-UniRule"/>
</dbReference>
<dbReference type="SUPFAM" id="SSF56059">
    <property type="entry name" value="Glutathione synthetase ATP-binding domain-like"/>
    <property type="match status" value="1"/>
</dbReference>
<feature type="domain" description="ATP-grasp" evidence="8">
    <location>
        <begin position="111"/>
        <end position="297"/>
    </location>
</feature>
<keyword evidence="10" id="KW-1185">Reference proteome</keyword>
<organism evidence="9 10">
    <name type="scientific">Maribacter cobaltidurans</name>
    <dbReference type="NCBI Taxonomy" id="1178778"/>
    <lineage>
        <taxon>Bacteria</taxon>
        <taxon>Pseudomonadati</taxon>
        <taxon>Bacteroidota</taxon>
        <taxon>Flavobacteriia</taxon>
        <taxon>Flavobacteriales</taxon>
        <taxon>Flavobacteriaceae</taxon>
        <taxon>Maribacter</taxon>
    </lineage>
</organism>
<dbReference type="PANTHER" id="PTHR11609">
    <property type="entry name" value="PURINE BIOSYNTHESIS PROTEIN 6/7, PUR6/7"/>
    <property type="match status" value="1"/>
</dbReference>
<evidence type="ECO:0000313" key="10">
    <source>
        <dbReference type="Proteomes" id="UP000215244"/>
    </source>
</evidence>
<dbReference type="InterPro" id="IPR040686">
    <property type="entry name" value="PurK_C"/>
</dbReference>
<comment type="subunit">
    <text evidence="6 7">Homodimer.</text>
</comment>
<evidence type="ECO:0000256" key="7">
    <source>
        <dbReference type="RuleBase" id="RU361200"/>
    </source>
</evidence>
<dbReference type="GO" id="GO:0005829">
    <property type="term" value="C:cytosol"/>
    <property type="evidence" value="ECO:0007669"/>
    <property type="project" value="TreeGrafter"/>
</dbReference>
<dbReference type="Pfam" id="PF22660">
    <property type="entry name" value="RS_preATP-grasp-like"/>
    <property type="match status" value="1"/>
</dbReference>
<accession>A0A223VCJ0</accession>
<dbReference type="RefSeq" id="WP_094999091.1">
    <property type="nucleotide sequence ID" value="NZ_BMJL01000001.1"/>
</dbReference>
<name>A0A223VCJ0_9FLAO</name>
<sequence length="384" mass="43041">MNYFSSDFKLGILGGGQLGKMMLYETRKWDVWTKVLDASPEAPCKISCNHFMQGELLDYDTVYNFGQGLDVLTIEIENVNLDALEQLEKEGLKVFPQPKALRIIQNKAKQKLFYVDHGIPTAEFQRFAYLSEIEDSIQNGGLKLPFVWKAAQFGYDGQGVKVVREIADLKGLPSGECIAETMIPFKNELAVIVARNSNGETRTYPVVEMEFHPEANQVEYVICPARIDYEVASKARKLALEVAEKIGLTGLLAVEMFQTKDDQILVNEVAPRPHNSGHYSIEASYTNQFEQHIRCILNLPLGGTESKVAGIMVNLVGAEGHTGDVVYENMEKILKLEGVTPHIYGKKQTRPFRKMGHVTIVNSDIDQARKTAQQVKETIKVISK</sequence>
<dbReference type="PANTHER" id="PTHR11609:SF5">
    <property type="entry name" value="PHOSPHORIBOSYLAMINOIMIDAZOLE CARBOXYLASE"/>
    <property type="match status" value="1"/>
</dbReference>
<feature type="binding site" evidence="6">
    <location>
        <begin position="267"/>
        <end position="268"/>
    </location>
    <ligand>
        <name>ATP</name>
        <dbReference type="ChEBI" id="CHEBI:30616"/>
    </ligand>
</feature>
<dbReference type="Pfam" id="PF02222">
    <property type="entry name" value="ATP-grasp"/>
    <property type="match status" value="1"/>
</dbReference>
<comment type="catalytic activity">
    <reaction evidence="6 7">
        <text>5-amino-1-(5-phospho-beta-D-ribosyl)imidazole + hydrogencarbonate + ATP = 5-carboxyamino-1-(5-phospho-D-ribosyl)imidazole + ADP + phosphate + 2 H(+)</text>
        <dbReference type="Rhea" id="RHEA:19317"/>
        <dbReference type="ChEBI" id="CHEBI:15378"/>
        <dbReference type="ChEBI" id="CHEBI:17544"/>
        <dbReference type="ChEBI" id="CHEBI:30616"/>
        <dbReference type="ChEBI" id="CHEBI:43474"/>
        <dbReference type="ChEBI" id="CHEBI:58730"/>
        <dbReference type="ChEBI" id="CHEBI:137981"/>
        <dbReference type="ChEBI" id="CHEBI:456216"/>
        <dbReference type="EC" id="6.3.4.18"/>
    </reaction>
</comment>
<keyword evidence="1 6" id="KW-0547">Nucleotide-binding</keyword>
<dbReference type="Pfam" id="PF17769">
    <property type="entry name" value="PurK_C"/>
    <property type="match status" value="1"/>
</dbReference>
<dbReference type="UniPathway" id="UPA00074">
    <property type="reaction ID" value="UER00942"/>
</dbReference>
<evidence type="ECO:0000256" key="4">
    <source>
        <dbReference type="ARBA" id="ARBA00022840"/>
    </source>
</evidence>
<dbReference type="Gene3D" id="3.40.50.20">
    <property type="match status" value="1"/>
</dbReference>
<dbReference type="Proteomes" id="UP000215244">
    <property type="component" value="Chromosome"/>
</dbReference>
<feature type="binding site" evidence="6">
    <location>
        <begin position="180"/>
        <end position="183"/>
    </location>
    <ligand>
        <name>ATP</name>
        <dbReference type="ChEBI" id="CHEBI:30616"/>
    </ligand>
</feature>
<proteinExistence type="inferred from homology"/>
<dbReference type="SUPFAM" id="SSF52440">
    <property type="entry name" value="PreATP-grasp domain"/>
    <property type="match status" value="1"/>
</dbReference>
<dbReference type="HAMAP" id="MF_01928">
    <property type="entry name" value="PurK"/>
    <property type="match status" value="1"/>
</dbReference>
<evidence type="ECO:0000256" key="6">
    <source>
        <dbReference type="HAMAP-Rule" id="MF_01928"/>
    </source>
</evidence>
<comment type="caution">
    <text evidence="6">Lacks conserved residue(s) required for the propagation of feature annotation.</text>
</comment>
<dbReference type="NCBIfam" id="NF004679">
    <property type="entry name" value="PRK06019.1-5"/>
    <property type="match status" value="1"/>
</dbReference>
<keyword evidence="5" id="KW-0456">Lyase</keyword>
<dbReference type="GO" id="GO:0006189">
    <property type="term" value="P:'de novo' IMP biosynthetic process"/>
    <property type="evidence" value="ECO:0007669"/>
    <property type="project" value="UniProtKB-UniRule"/>
</dbReference>
<dbReference type="SUPFAM" id="SSF51246">
    <property type="entry name" value="Rudiment single hybrid motif"/>
    <property type="match status" value="1"/>
</dbReference>
<dbReference type="EMBL" id="CP022957">
    <property type="protein sequence ID" value="ASV32539.1"/>
    <property type="molecule type" value="Genomic_DNA"/>
</dbReference>
<dbReference type="InterPro" id="IPR013815">
    <property type="entry name" value="ATP_grasp_subdomain_1"/>
</dbReference>
<dbReference type="EC" id="6.3.4.18" evidence="6 7"/>
<dbReference type="AlphaFoldDB" id="A0A223VCJ0"/>
<dbReference type="FunFam" id="3.30.470.20:FF:000037">
    <property type="entry name" value="Phosphoribosylaminoimidazole carboxylase, chloroplastic"/>
    <property type="match status" value="1"/>
</dbReference>
<evidence type="ECO:0000256" key="3">
    <source>
        <dbReference type="ARBA" id="ARBA00022793"/>
    </source>
</evidence>
<comment type="pathway">
    <text evidence="6 7">Purine metabolism; IMP biosynthesis via de novo pathway; 5-amino-1-(5-phospho-D-ribosyl)imidazole-4-carboxylate from 5-amino-1-(5-phospho-D-ribosyl)imidazole (N5-CAIR route): step 1/2.</text>
</comment>
<dbReference type="InterPro" id="IPR011054">
    <property type="entry name" value="Rudment_hybrid_motif"/>
</dbReference>
<gene>
    <name evidence="6 7" type="primary">purK</name>
    <name evidence="9" type="ORF">CJ263_03790</name>
</gene>